<proteinExistence type="inferred from homology"/>
<dbReference type="SUPFAM" id="SSF54909">
    <property type="entry name" value="Dimeric alpha+beta barrel"/>
    <property type="match status" value="1"/>
</dbReference>
<dbReference type="RefSeq" id="WP_184727625.1">
    <property type="nucleotide sequence ID" value="NZ_JACHIW010000001.1"/>
</dbReference>
<reference evidence="3 4" key="1">
    <citation type="submission" date="2020-08" db="EMBL/GenBank/DDBJ databases">
        <title>Sequencing the genomes of 1000 actinobacteria strains.</title>
        <authorList>
            <person name="Klenk H.-P."/>
        </authorList>
    </citation>
    <scope>NUCLEOTIDE SEQUENCE [LARGE SCALE GENOMIC DNA]</scope>
    <source>
        <strain evidence="3 4">DSM 45584</strain>
    </source>
</reference>
<accession>A0A840Q1U9</accession>
<comment type="similarity">
    <text evidence="1">Belongs to the YciI family.</text>
</comment>
<keyword evidence="4" id="KW-1185">Reference proteome</keyword>
<evidence type="ECO:0000256" key="1">
    <source>
        <dbReference type="ARBA" id="ARBA00007689"/>
    </source>
</evidence>
<dbReference type="AlphaFoldDB" id="A0A840Q1U9"/>
<dbReference type="EMBL" id="JACHIW010000001">
    <property type="protein sequence ID" value="MBB5156492.1"/>
    <property type="molecule type" value="Genomic_DNA"/>
</dbReference>
<gene>
    <name evidence="3" type="ORF">BJ970_004026</name>
</gene>
<dbReference type="InterPro" id="IPR011008">
    <property type="entry name" value="Dimeric_a/b-barrel"/>
</dbReference>
<evidence type="ECO:0000313" key="3">
    <source>
        <dbReference type="EMBL" id="MBB5156492.1"/>
    </source>
</evidence>
<protein>
    <recommendedName>
        <fullName evidence="2">YCII-related domain-containing protein</fullName>
    </recommendedName>
</protein>
<evidence type="ECO:0000259" key="2">
    <source>
        <dbReference type="Pfam" id="PF03795"/>
    </source>
</evidence>
<evidence type="ECO:0000313" key="4">
    <source>
        <dbReference type="Proteomes" id="UP000584374"/>
    </source>
</evidence>
<comment type="caution">
    <text evidence="3">The sequence shown here is derived from an EMBL/GenBank/DDBJ whole genome shotgun (WGS) entry which is preliminary data.</text>
</comment>
<dbReference type="InterPro" id="IPR005545">
    <property type="entry name" value="YCII"/>
</dbReference>
<organism evidence="3 4">
    <name type="scientific">Saccharopolyspora phatthalungensis</name>
    <dbReference type="NCBI Taxonomy" id="664693"/>
    <lineage>
        <taxon>Bacteria</taxon>
        <taxon>Bacillati</taxon>
        <taxon>Actinomycetota</taxon>
        <taxon>Actinomycetes</taxon>
        <taxon>Pseudonocardiales</taxon>
        <taxon>Pseudonocardiaceae</taxon>
        <taxon>Saccharopolyspora</taxon>
    </lineage>
</organism>
<name>A0A840Q1U9_9PSEU</name>
<dbReference type="Pfam" id="PF03795">
    <property type="entry name" value="YCII"/>
    <property type="match status" value="1"/>
</dbReference>
<dbReference type="Gene3D" id="3.30.70.1060">
    <property type="entry name" value="Dimeric alpha+beta barrel"/>
    <property type="match status" value="1"/>
</dbReference>
<feature type="domain" description="YCII-related" evidence="2">
    <location>
        <begin position="18"/>
        <end position="85"/>
    </location>
</feature>
<dbReference type="Proteomes" id="UP000584374">
    <property type="component" value="Unassembled WGS sequence"/>
</dbReference>
<sequence length="115" mass="12748">MPHFVVTYVHPDPDGWVRHLDAHLHWILEQIEAGTLRASGPTQGGDVRSALLVFAGPNEETVRAIVDTDPYMQHGQVSGLTITEWDPIFGILANESSRAAHTDEELLEQIRNLTA</sequence>